<reference evidence="3" key="1">
    <citation type="submission" date="2023-06" db="EMBL/GenBank/DDBJ databases">
        <title>Genomic of Agaribacillus aureum.</title>
        <authorList>
            <person name="Wang G."/>
        </authorList>
    </citation>
    <scope>NUCLEOTIDE SEQUENCE</scope>
    <source>
        <strain evidence="3">BMA12</strain>
    </source>
</reference>
<dbReference type="SUPFAM" id="SSF52200">
    <property type="entry name" value="Toll/Interleukin receptor TIR domain"/>
    <property type="match status" value="1"/>
</dbReference>
<dbReference type="InterPro" id="IPR052945">
    <property type="entry name" value="Mitotic_Regulator"/>
</dbReference>
<dbReference type="Pfam" id="PF08238">
    <property type="entry name" value="Sel1"/>
    <property type="match status" value="6"/>
</dbReference>
<gene>
    <name evidence="3" type="ORF">QQ020_35105</name>
</gene>
<keyword evidence="3" id="KW-0675">Receptor</keyword>
<dbReference type="Pfam" id="PF13676">
    <property type="entry name" value="TIR_2"/>
    <property type="match status" value="1"/>
</dbReference>
<dbReference type="EMBL" id="JAUJEB010000015">
    <property type="protein sequence ID" value="MDN5217356.1"/>
    <property type="molecule type" value="Genomic_DNA"/>
</dbReference>
<dbReference type="InterPro" id="IPR000157">
    <property type="entry name" value="TIR_dom"/>
</dbReference>
<sequence>MDRSNHIFISYRREDSADVTGRIHDRLSQHFGPEAIFTDVDSIPLGVDFKEYIDRQVGQCQILLAVIGKNWTQIKNEQGKVRLQVQNDYVRIEIESALKRNIPIIPLLVQGAGMPSETELPATLKKLIYRHGQPVRPNPDFHRDMDRLVKGLERQLTKAQEKSKIGEKEKSAPKIKQKHLVDVKNIYEKGRRKYEAEEYNEALELFMEAAKTGHSRAMTYIGVMYSRGYGVPQDYQKALTWYQKAAEGANDWAMYNIGYYYQNGYAVNKDYHKAMEWFQKAVEAGNIAGMTGIGVLYEYGHGVDQNYQKALNWYQKAANRGDGWAMHNIGYYYQHGYAVDKDYDKAMKWYQKAADAGNAAGTNGIGLLYENGQGVKKDLNLALEWYQKAAEGGDDWAMHNIGNFYEYGKAVDKDYDKAMEWYQKAADLGNEQAKKALERLSS</sequence>
<keyword evidence="4" id="KW-1185">Reference proteome</keyword>
<feature type="coiled-coil region" evidence="1">
    <location>
        <begin position="142"/>
        <end position="169"/>
    </location>
</feature>
<name>A0ABT8LLP4_9BACT</name>
<accession>A0ABT8LLP4</accession>
<evidence type="ECO:0000256" key="1">
    <source>
        <dbReference type="SAM" id="Coils"/>
    </source>
</evidence>
<dbReference type="Gene3D" id="3.40.50.10140">
    <property type="entry name" value="Toll/interleukin-1 receptor homology (TIR) domain"/>
    <property type="match status" value="1"/>
</dbReference>
<dbReference type="SMART" id="SM00671">
    <property type="entry name" value="SEL1"/>
    <property type="match status" value="6"/>
</dbReference>
<dbReference type="Proteomes" id="UP001172083">
    <property type="component" value="Unassembled WGS sequence"/>
</dbReference>
<dbReference type="PANTHER" id="PTHR43628:SF1">
    <property type="entry name" value="CHITIN SYNTHASE REGULATORY FACTOR 2-RELATED"/>
    <property type="match status" value="1"/>
</dbReference>
<dbReference type="RefSeq" id="WP_346762692.1">
    <property type="nucleotide sequence ID" value="NZ_JAUJEB010000015.1"/>
</dbReference>
<comment type="caution">
    <text evidence="3">The sequence shown here is derived from an EMBL/GenBank/DDBJ whole genome shotgun (WGS) entry which is preliminary data.</text>
</comment>
<dbReference type="Gene3D" id="1.25.40.10">
    <property type="entry name" value="Tetratricopeptide repeat domain"/>
    <property type="match status" value="1"/>
</dbReference>
<dbReference type="InterPro" id="IPR006597">
    <property type="entry name" value="Sel1-like"/>
</dbReference>
<dbReference type="SUPFAM" id="SSF81901">
    <property type="entry name" value="HCP-like"/>
    <property type="match status" value="2"/>
</dbReference>
<feature type="domain" description="TIR" evidence="2">
    <location>
        <begin position="7"/>
        <end position="121"/>
    </location>
</feature>
<evidence type="ECO:0000313" key="4">
    <source>
        <dbReference type="Proteomes" id="UP001172083"/>
    </source>
</evidence>
<dbReference type="PANTHER" id="PTHR43628">
    <property type="entry name" value="ACTIVATOR OF C KINASE PROTEIN 1-RELATED"/>
    <property type="match status" value="1"/>
</dbReference>
<keyword evidence="1" id="KW-0175">Coiled coil</keyword>
<dbReference type="InterPro" id="IPR035897">
    <property type="entry name" value="Toll_tir_struct_dom_sf"/>
</dbReference>
<evidence type="ECO:0000259" key="2">
    <source>
        <dbReference type="Pfam" id="PF13676"/>
    </source>
</evidence>
<proteinExistence type="predicted"/>
<dbReference type="InterPro" id="IPR011990">
    <property type="entry name" value="TPR-like_helical_dom_sf"/>
</dbReference>
<protein>
    <submittedName>
        <fullName evidence="3">Toll/interleukin-1 receptor domain-containing protein</fullName>
    </submittedName>
</protein>
<organism evidence="3 4">
    <name type="scientific">Agaribacillus aureus</name>
    <dbReference type="NCBI Taxonomy" id="3051825"/>
    <lineage>
        <taxon>Bacteria</taxon>
        <taxon>Pseudomonadati</taxon>
        <taxon>Bacteroidota</taxon>
        <taxon>Cytophagia</taxon>
        <taxon>Cytophagales</taxon>
        <taxon>Splendidivirgaceae</taxon>
        <taxon>Agaribacillus</taxon>
    </lineage>
</organism>
<evidence type="ECO:0000313" key="3">
    <source>
        <dbReference type="EMBL" id="MDN5217356.1"/>
    </source>
</evidence>